<dbReference type="PANTHER" id="PTHR43427">
    <property type="entry name" value="CHLORIDE CHANNEL PROTEIN CLC-E"/>
    <property type="match status" value="1"/>
</dbReference>
<evidence type="ECO:0000313" key="7">
    <source>
        <dbReference type="Proteomes" id="UP000223709"/>
    </source>
</evidence>
<evidence type="ECO:0000256" key="3">
    <source>
        <dbReference type="ARBA" id="ARBA00022989"/>
    </source>
</evidence>
<feature type="transmembrane region" description="Helical" evidence="5">
    <location>
        <begin position="257"/>
        <end position="276"/>
    </location>
</feature>
<evidence type="ECO:0000256" key="5">
    <source>
        <dbReference type="SAM" id="Phobius"/>
    </source>
</evidence>
<dbReference type="PRINTS" id="PR00762">
    <property type="entry name" value="CLCHANNEL"/>
</dbReference>
<evidence type="ECO:0000256" key="4">
    <source>
        <dbReference type="ARBA" id="ARBA00023136"/>
    </source>
</evidence>
<organism evidence="6 7">
    <name type="scientific">Faecalibacterium prausnitzii</name>
    <dbReference type="NCBI Taxonomy" id="853"/>
    <lineage>
        <taxon>Bacteria</taxon>
        <taxon>Bacillati</taxon>
        <taxon>Bacillota</taxon>
        <taxon>Clostridia</taxon>
        <taxon>Eubacteriales</taxon>
        <taxon>Oscillospiraceae</taxon>
        <taxon>Faecalibacterium</taxon>
    </lineage>
</organism>
<evidence type="ECO:0000256" key="1">
    <source>
        <dbReference type="ARBA" id="ARBA00004141"/>
    </source>
</evidence>
<feature type="transmembrane region" description="Helical" evidence="5">
    <location>
        <begin position="321"/>
        <end position="339"/>
    </location>
</feature>
<comment type="subcellular location">
    <subcellularLocation>
        <location evidence="1">Membrane</location>
        <topology evidence="1">Multi-pass membrane protein</topology>
    </subcellularLocation>
</comment>
<evidence type="ECO:0000256" key="2">
    <source>
        <dbReference type="ARBA" id="ARBA00022692"/>
    </source>
</evidence>
<keyword evidence="2 5" id="KW-0812">Transmembrane</keyword>
<dbReference type="Proteomes" id="UP000223709">
    <property type="component" value="Chromosome"/>
</dbReference>
<dbReference type="InterPro" id="IPR050368">
    <property type="entry name" value="ClC-type_chloride_channel"/>
</dbReference>
<feature type="transmembrane region" description="Helical" evidence="5">
    <location>
        <begin position="21"/>
        <end position="43"/>
    </location>
</feature>
<protein>
    <submittedName>
        <fullName evidence="6">Chloride channel protein</fullName>
    </submittedName>
</protein>
<proteinExistence type="predicted"/>
<name>A0A291TAZ3_9FIRM</name>
<dbReference type="Pfam" id="PF00654">
    <property type="entry name" value="Voltage_CLC"/>
    <property type="match status" value="1"/>
</dbReference>
<dbReference type="AlphaFoldDB" id="A0A291TAZ3"/>
<feature type="transmembrane region" description="Helical" evidence="5">
    <location>
        <begin position="55"/>
        <end position="73"/>
    </location>
</feature>
<feature type="transmembrane region" description="Helical" evidence="5">
    <location>
        <begin position="183"/>
        <end position="204"/>
    </location>
</feature>
<reference evidence="6 7" key="1">
    <citation type="submission" date="2017-10" db="EMBL/GenBank/DDBJ databases">
        <title>Complete Genome Sequence of Faecalibacterium prausnitzii isolated from the gut of healthy adult Indian.</title>
        <authorList>
            <person name="Bag S."/>
            <person name="Ghosh T.S."/>
            <person name="Das B."/>
        </authorList>
    </citation>
    <scope>NUCLEOTIDE SEQUENCE [LARGE SCALE GENOMIC DNA]</scope>
    <source>
        <strain evidence="6 7">Indica</strain>
    </source>
</reference>
<dbReference type="RefSeq" id="WP_098924131.1">
    <property type="nucleotide sequence ID" value="NZ_CP023819.1"/>
</dbReference>
<keyword evidence="3 5" id="KW-1133">Transmembrane helix</keyword>
<keyword evidence="4 5" id="KW-0472">Membrane</keyword>
<evidence type="ECO:0000313" key="6">
    <source>
        <dbReference type="EMBL" id="ATL90334.1"/>
    </source>
</evidence>
<feature type="transmembrane region" description="Helical" evidence="5">
    <location>
        <begin position="345"/>
        <end position="368"/>
    </location>
</feature>
<dbReference type="GO" id="GO:0016020">
    <property type="term" value="C:membrane"/>
    <property type="evidence" value="ECO:0007669"/>
    <property type="project" value="UniProtKB-SubCell"/>
</dbReference>
<sequence>MSNLNDFNREAKAALWVVLQWLLLAVPTGLVCGAVGTAFHLSVEYVTELRAAQSWLLLCLPLAGLAIVALYKVTKCEGVGTNNVIRAVQSGEPVSLLLVPAIFLGTVLTHLCGGSAGREGAALQMGGSIGWNVGKLLHLSDYVRRTATISGMAAFFSALFGTPLTAALFAMMVEDVGLTFTSAFMPAFTSALIAYGVSLFFGIAPTNFVLNSIPHLTLETALQTALLGIACAAVTRLFCWTLHTLEHGIPKRIPNPWLRAFAGGAAVVAFSYLFGVGRYNGAGMAVIADAVEQGAALPWDFLCKIFLTALTLAVGFKGGEVVPSFYIGATFGCIAGPWLGLPAGFAGAIGLVCVFCGATNALIPSILLGFELFGGQGLELIALGCGVCYMLSGHHGLYSSQTFVTNKLRPEYASHKWRIKLKKKEE</sequence>
<dbReference type="PANTHER" id="PTHR43427:SF12">
    <property type="entry name" value="CHLORIDE TRANSPORTER"/>
    <property type="match status" value="1"/>
</dbReference>
<feature type="transmembrane region" description="Helical" evidence="5">
    <location>
        <begin position="296"/>
        <end position="314"/>
    </location>
</feature>
<dbReference type="EMBL" id="CP023819">
    <property type="protein sequence ID" value="ATL90334.1"/>
    <property type="molecule type" value="Genomic_DNA"/>
</dbReference>
<feature type="transmembrane region" description="Helical" evidence="5">
    <location>
        <begin position="224"/>
        <end position="245"/>
    </location>
</feature>
<dbReference type="Gene3D" id="1.10.3080.10">
    <property type="entry name" value="Clc chloride channel"/>
    <property type="match status" value="1"/>
</dbReference>
<feature type="transmembrane region" description="Helical" evidence="5">
    <location>
        <begin position="149"/>
        <end position="171"/>
    </location>
</feature>
<dbReference type="SUPFAM" id="SSF81340">
    <property type="entry name" value="Clc chloride channel"/>
    <property type="match status" value="1"/>
</dbReference>
<dbReference type="GO" id="GO:0015108">
    <property type="term" value="F:chloride transmembrane transporter activity"/>
    <property type="evidence" value="ECO:0007669"/>
    <property type="project" value="InterPro"/>
</dbReference>
<accession>A0A291TAZ3</accession>
<feature type="transmembrane region" description="Helical" evidence="5">
    <location>
        <begin position="380"/>
        <end position="398"/>
    </location>
</feature>
<gene>
    <name evidence="6" type="ORF">CRH10_08525</name>
</gene>
<dbReference type="InterPro" id="IPR001807">
    <property type="entry name" value="ClC"/>
</dbReference>
<dbReference type="InterPro" id="IPR014743">
    <property type="entry name" value="Cl-channel_core"/>
</dbReference>